<accession>A0AAD3RHJ0</accession>
<gene>
    <name evidence="2" type="ORF">AKAME5_002063100</name>
</gene>
<comment type="caution">
    <text evidence="2">The sequence shown here is derived from an EMBL/GenBank/DDBJ whole genome shotgun (WGS) entry which is preliminary data.</text>
</comment>
<organism evidence="2 3">
    <name type="scientific">Lates japonicus</name>
    <name type="common">Japanese lates</name>
    <dbReference type="NCBI Taxonomy" id="270547"/>
    <lineage>
        <taxon>Eukaryota</taxon>
        <taxon>Metazoa</taxon>
        <taxon>Chordata</taxon>
        <taxon>Craniata</taxon>
        <taxon>Vertebrata</taxon>
        <taxon>Euteleostomi</taxon>
        <taxon>Actinopterygii</taxon>
        <taxon>Neopterygii</taxon>
        <taxon>Teleostei</taxon>
        <taxon>Neoteleostei</taxon>
        <taxon>Acanthomorphata</taxon>
        <taxon>Carangaria</taxon>
        <taxon>Carangaria incertae sedis</taxon>
        <taxon>Centropomidae</taxon>
        <taxon>Lates</taxon>
    </lineage>
</organism>
<proteinExistence type="predicted"/>
<protein>
    <submittedName>
        <fullName evidence="2">Gamma-crystallin M2-like protein</fullName>
    </submittedName>
</protein>
<feature type="compositionally biased region" description="Polar residues" evidence="1">
    <location>
        <begin position="59"/>
        <end position="68"/>
    </location>
</feature>
<dbReference type="Proteomes" id="UP001279410">
    <property type="component" value="Unassembled WGS sequence"/>
</dbReference>
<keyword evidence="3" id="KW-1185">Reference proteome</keyword>
<evidence type="ECO:0000313" key="3">
    <source>
        <dbReference type="Proteomes" id="UP001279410"/>
    </source>
</evidence>
<dbReference type="AlphaFoldDB" id="A0AAD3RHJ0"/>
<evidence type="ECO:0000256" key="1">
    <source>
        <dbReference type="SAM" id="MobiDB-lite"/>
    </source>
</evidence>
<evidence type="ECO:0000313" key="2">
    <source>
        <dbReference type="EMBL" id="GLD69318.1"/>
    </source>
</evidence>
<dbReference type="SUPFAM" id="SSF49695">
    <property type="entry name" value="gamma-Crystallin-like"/>
    <property type="match status" value="1"/>
</dbReference>
<sequence length="106" mass="11854">MAAWKLRLHERPDFGGQMVGVPDDWSFSARHSQDARRLTPAWVTDAAWVLYDSNHKGHCTQSEASTGTATGGDSLASAPSEDHRVLTYLRCSLNQKVIQDLVRYPR</sequence>
<name>A0AAD3RHJ0_LATJO</name>
<dbReference type="InterPro" id="IPR011024">
    <property type="entry name" value="G_crystallin-like"/>
</dbReference>
<feature type="region of interest" description="Disordered" evidence="1">
    <location>
        <begin position="57"/>
        <end position="78"/>
    </location>
</feature>
<reference evidence="2" key="1">
    <citation type="submission" date="2022-08" db="EMBL/GenBank/DDBJ databases">
        <title>Genome sequencing of akame (Lates japonicus).</title>
        <authorList>
            <person name="Hashiguchi Y."/>
            <person name="Takahashi H."/>
        </authorList>
    </citation>
    <scope>NUCLEOTIDE SEQUENCE</scope>
    <source>
        <strain evidence="2">Kochi</strain>
    </source>
</reference>
<dbReference type="EMBL" id="BRZM01000202">
    <property type="protein sequence ID" value="GLD69318.1"/>
    <property type="molecule type" value="Genomic_DNA"/>
</dbReference>